<dbReference type="GeneID" id="34568472"/>
<keyword evidence="3" id="KW-1185">Reference proteome</keyword>
<organism evidence="2 3">
    <name type="scientific">Pandoravirus salinus</name>
    <dbReference type="NCBI Taxonomy" id="1349410"/>
    <lineage>
        <taxon>Viruses</taxon>
        <taxon>Pandoravirus</taxon>
    </lineage>
</organism>
<name>A0A291ATH7_9VIRU</name>
<dbReference type="InterPro" id="IPR036770">
    <property type="entry name" value="Ankyrin_rpt-contain_sf"/>
</dbReference>
<reference evidence="2 3" key="1">
    <citation type="journal article" date="2013" name="Science">
        <title>Pandoraviruses: amoeba viruses with genomes up to 2.5 Mb reaching that of parasitic eukaryotes.</title>
        <authorList>
            <person name="Philippe N."/>
            <person name="Legendre M."/>
            <person name="Doutre G."/>
            <person name="Coute Y."/>
            <person name="Poirot O."/>
            <person name="Lescot M."/>
            <person name="Arslan D."/>
            <person name="Seltzer V."/>
            <person name="Bertaux L."/>
            <person name="Bruley C."/>
            <person name="Garin J."/>
            <person name="Claverie J.M."/>
            <person name="Abergel C."/>
        </authorList>
    </citation>
    <scope>NUCLEOTIDE SEQUENCE [LARGE SCALE GENOMIC DNA]</scope>
</reference>
<dbReference type="InterPro" id="IPR052050">
    <property type="entry name" value="SecEffector_AnkRepeat"/>
</dbReference>
<proteinExistence type="predicted"/>
<sequence length="565" mass="62136">MTIGRPTICRQATKRKKRGIVVVCFRKKKETEKIARDSTTATTMDLDGMPTEMVAAIIDRLSAADKFVCTLVSPLWRALASTSLARDRDLRRSRSPPGQRRTFLAQASFEGRLGLVQWAVSNGCPWDDSACIEAARGGHGHVMAWLQAAGCPCSTSDCLVAAAGGGHLDLVKQLLAQQHDEVRRADCRVGEWQRLVRARYNSRGHALYQAALNRRYDVLRMLLADPGAPTHDACTTDTISVAFLECINSTRDHSAPSCASECAAARGCIESLTWLQEKGKLHVQSAYRGAALHVHDHVLDWLPDTTGDRIYLAVGAARHGRLDILQSLSEDSVLSSFQWRRVAVEAAHSGHLAILEWLDGRNVRMPSSLTLAAAYSGHTHVLVWAFAKGIRISGLSTSIAAVRGHQVASSFCEHGCGIPLHPEFDEPIWHGVVEWHRSAAPFRFGPRRHALDMACEHGGAGVVVELAKSMRGAHCCITQGAFAQAMRLRDPYVIARLSGGGDETWRKAAHECDIAMVKHLYALWGLPPAHVVRDMFVEAARSRYGRRPIFEWLTWRARVVTAAPP</sequence>
<dbReference type="SUPFAM" id="SSF48403">
    <property type="entry name" value="Ankyrin repeat"/>
    <property type="match status" value="1"/>
</dbReference>
<dbReference type="SUPFAM" id="SSF81383">
    <property type="entry name" value="F-box domain"/>
    <property type="match status" value="1"/>
</dbReference>
<dbReference type="RefSeq" id="YP_009430031.1">
    <property type="nucleotide sequence ID" value="NC_022098.1"/>
</dbReference>
<dbReference type="PANTHER" id="PTHR46586">
    <property type="entry name" value="ANKYRIN REPEAT-CONTAINING PROTEIN"/>
    <property type="match status" value="1"/>
</dbReference>
<dbReference type="Proteomes" id="UP000204584">
    <property type="component" value="Segment"/>
</dbReference>
<dbReference type="Gene3D" id="1.25.40.20">
    <property type="entry name" value="Ankyrin repeat-containing domain"/>
    <property type="match status" value="1"/>
</dbReference>
<dbReference type="InterPro" id="IPR036047">
    <property type="entry name" value="F-box-like_dom_sf"/>
</dbReference>
<dbReference type="InterPro" id="IPR001810">
    <property type="entry name" value="F-box_dom"/>
</dbReference>
<dbReference type="PROSITE" id="PS50181">
    <property type="entry name" value="FBOX"/>
    <property type="match status" value="1"/>
</dbReference>
<gene>
    <name evidence="2" type="ORF">psal_cds_546</name>
</gene>
<feature type="domain" description="F-box" evidence="1">
    <location>
        <begin position="43"/>
        <end position="93"/>
    </location>
</feature>
<evidence type="ECO:0000313" key="2">
    <source>
        <dbReference type="EMBL" id="ATE82192.1"/>
    </source>
</evidence>
<dbReference type="PANTHER" id="PTHR46586:SF3">
    <property type="entry name" value="ANKYRIN REPEAT-CONTAINING PROTEIN"/>
    <property type="match status" value="1"/>
</dbReference>
<protein>
    <submittedName>
        <fullName evidence="2">Ankyrin repeat domain containing protein</fullName>
    </submittedName>
</protein>
<dbReference type="KEGG" id="vg:34568472"/>
<accession>A0A291ATH7</accession>
<dbReference type="EMBL" id="KC977571">
    <property type="protein sequence ID" value="ATE82192.1"/>
    <property type="molecule type" value="Genomic_DNA"/>
</dbReference>
<evidence type="ECO:0000313" key="3">
    <source>
        <dbReference type="Proteomes" id="UP000204584"/>
    </source>
</evidence>
<evidence type="ECO:0000259" key="1">
    <source>
        <dbReference type="PROSITE" id="PS50181"/>
    </source>
</evidence>